<dbReference type="AlphaFoldDB" id="A0A837KIA6"/>
<dbReference type="Proteomes" id="UP000319498">
    <property type="component" value="Unassembled WGS sequence"/>
</dbReference>
<dbReference type="RefSeq" id="WP_047072986.1">
    <property type="nucleotide sequence ID" value="NZ_BJOL01000014.1"/>
</dbReference>
<evidence type="ECO:0000313" key="2">
    <source>
        <dbReference type="EMBL" id="KLH96781.1"/>
    </source>
</evidence>
<dbReference type="EMBL" id="LDCN01000008">
    <property type="protein sequence ID" value="KLH96781.1"/>
    <property type="molecule type" value="Genomic_DNA"/>
</dbReference>
<dbReference type="OrthoDB" id="2463316at2"/>
<accession>A0A837KIA6</accession>
<protein>
    <submittedName>
        <fullName evidence="2">Uncharacterized protein</fullName>
    </submittedName>
</protein>
<gene>
    <name evidence="2" type="ORF">AA984_22505</name>
    <name evidence="1" type="ORF">BFO01nite_25870</name>
</gene>
<keyword evidence="4" id="KW-1185">Reference proteome</keyword>
<proteinExistence type="predicted"/>
<organism evidence="2 3">
    <name type="scientific">Brevibacillus formosus</name>
    <dbReference type="NCBI Taxonomy" id="54913"/>
    <lineage>
        <taxon>Bacteria</taxon>
        <taxon>Bacillati</taxon>
        <taxon>Bacillota</taxon>
        <taxon>Bacilli</taxon>
        <taxon>Bacillales</taxon>
        <taxon>Paenibacillaceae</taxon>
        <taxon>Brevibacillus</taxon>
    </lineage>
</organism>
<dbReference type="Proteomes" id="UP000035218">
    <property type="component" value="Unassembled WGS sequence"/>
</dbReference>
<sequence>MDGKTILSGVLICTLCFAGILAPTSTQNIAEAESDYMITYEIPPNPEKYLFSKEQEISITNPQPIPFGLRPYSSTDYINDMHVNIDEFQTSKKGFLWNVYHFIGILSPAYPTDANMEDMDRQIDNVKGFSDERVKLREARAQIEMNARLQPLVQAGYVMPNEIDDGLATKEFVATVLYRMFGKTRPYHGGIDLKDSENVAVRWAVEVGVPGFVVDKEKYIDPQTLLTMNLDPHTLLSMNPGPEPYVDSGTYGDLFYFITLIMPGKKTDRGWEYYQVELNESMLSDYAAQFIQLNGEPYLSYRNYALHGTAEYKNAARSIREWMIPRFPQLLDQARKDAMKPRVWDWSRDLIHHPKFAKQVAAYRKNKSGKNVDAVYHAVRQHYNLNIRQDSPAIIKSVLDNIK</sequence>
<evidence type="ECO:0000313" key="4">
    <source>
        <dbReference type="Proteomes" id="UP000319498"/>
    </source>
</evidence>
<dbReference type="EMBL" id="BJOL01000014">
    <property type="protein sequence ID" value="GED58455.1"/>
    <property type="molecule type" value="Genomic_DNA"/>
</dbReference>
<evidence type="ECO:0000313" key="3">
    <source>
        <dbReference type="Proteomes" id="UP000035218"/>
    </source>
</evidence>
<name>A0A837KIA6_9BACL</name>
<comment type="caution">
    <text evidence="2">The sequence shown here is derived from an EMBL/GenBank/DDBJ whole genome shotgun (WGS) entry which is preliminary data.</text>
</comment>
<reference evidence="2 3" key="1">
    <citation type="submission" date="2015-05" db="EMBL/GenBank/DDBJ databases">
        <title>Genome sequencing project for genomic taxonomy and phylogenomics of Bacillus-like bacteria.</title>
        <authorList>
            <person name="Liu B."/>
            <person name="Wang J."/>
            <person name="Zhu Y."/>
            <person name="Liu G."/>
            <person name="Chen Q."/>
            <person name="Chen Z."/>
            <person name="Lan J."/>
            <person name="Che J."/>
            <person name="Ge C."/>
            <person name="Shi H."/>
            <person name="Pan Z."/>
            <person name="Liu X."/>
        </authorList>
    </citation>
    <scope>NUCLEOTIDE SEQUENCE [LARGE SCALE GENOMIC DNA]</scope>
    <source>
        <strain evidence="2 3">DSM 9885</strain>
    </source>
</reference>
<evidence type="ECO:0000313" key="1">
    <source>
        <dbReference type="EMBL" id="GED58455.1"/>
    </source>
</evidence>
<reference evidence="1 4" key="2">
    <citation type="submission" date="2019-06" db="EMBL/GenBank/DDBJ databases">
        <title>Whole genome shotgun sequence of Brevibacillus formosus NBRC 15716.</title>
        <authorList>
            <person name="Hosoyama A."/>
            <person name="Uohara A."/>
            <person name="Ohji S."/>
            <person name="Ichikawa N."/>
        </authorList>
    </citation>
    <scope>NUCLEOTIDE SEQUENCE [LARGE SCALE GENOMIC DNA]</scope>
    <source>
        <strain evidence="1 4">NBRC 15716</strain>
    </source>
</reference>
<dbReference type="GeneID" id="87587823"/>